<comment type="caution">
    <text evidence="1">The sequence shown here is derived from an EMBL/GenBank/DDBJ whole genome shotgun (WGS) entry which is preliminary data.</text>
</comment>
<dbReference type="EMBL" id="SSXH01000001">
    <property type="protein sequence ID" value="THJ76371.1"/>
    <property type="molecule type" value="Genomic_DNA"/>
</dbReference>
<gene>
    <name evidence="1" type="ORF">E7Y31_00035</name>
</gene>
<evidence type="ECO:0000313" key="1">
    <source>
        <dbReference type="EMBL" id="THJ76371.1"/>
    </source>
</evidence>
<dbReference type="OrthoDB" id="3213819at2"/>
<dbReference type="AlphaFoldDB" id="A0A4S5EUZ0"/>
<name>A0A4S5EUZ0_9ACTN</name>
<evidence type="ECO:0000313" key="2">
    <source>
        <dbReference type="Proteomes" id="UP000305282"/>
    </source>
</evidence>
<dbReference type="Proteomes" id="UP000305282">
    <property type="component" value="Unassembled WGS sequence"/>
</dbReference>
<accession>A0A4S5EUZ0</accession>
<proteinExistence type="predicted"/>
<organism evidence="1 2">
    <name type="scientific">Candidatus Frankia alpina</name>
    <dbReference type="NCBI Taxonomy" id="2699483"/>
    <lineage>
        <taxon>Bacteria</taxon>
        <taxon>Bacillati</taxon>
        <taxon>Actinomycetota</taxon>
        <taxon>Actinomycetes</taxon>
        <taxon>Frankiales</taxon>
        <taxon>Frankiaceae</taxon>
        <taxon>Frankia</taxon>
    </lineage>
</organism>
<keyword evidence="2" id="KW-1185">Reference proteome</keyword>
<reference evidence="1 2" key="1">
    <citation type="submission" date="2019-04" db="EMBL/GenBank/DDBJ databases">
        <title>Draft genome sequences for three unisolated Alnus-infective Frankia Sp+ strains, AgTrS, AiOr and AvVan, the first sequenced Frankia strains able to sporulate in-planta.</title>
        <authorList>
            <person name="Bethencourt L."/>
            <person name="Vautrin F."/>
            <person name="Taib N."/>
            <person name="Dubost A."/>
            <person name="Castro-Garcia L."/>
            <person name="Imbaud O."/>
            <person name="Abrouk D."/>
            <person name="Fournier P."/>
            <person name="Briolay J."/>
            <person name="Nguyen A."/>
            <person name="Normand P."/>
            <person name="Fernandez M.P."/>
            <person name="Brochier-Armanet C."/>
            <person name="Herrera-Belaroussi A."/>
        </authorList>
    </citation>
    <scope>NUCLEOTIDE SEQUENCE [LARGE SCALE GENOMIC DNA]</scope>
    <source>
        <strain evidence="1 2">AvVan</strain>
    </source>
</reference>
<protein>
    <submittedName>
        <fullName evidence="1">DUF3515 domain-containing protein</fullName>
    </submittedName>
</protein>
<dbReference type="InterPro" id="IPR021903">
    <property type="entry name" value="DUF3515"/>
</dbReference>
<sequence>MSVVGREVAGRAAVGRDEQGTVWRALTRLRVSVSRRATVGLTACGTVGCLLLTSCGGLGPVRLTNVPVPAPSDHATCAALIGALPSSLGHDLDRRRLEPPRDSAAAYGRGPIVLTCGIADVPASYRRDSMLSEVDGLGWFVEKLGGTLRYSTPTRSPHVVLTLPVSASTEVQPFDILVSVGPAVREHSASTAP</sequence>
<dbReference type="Pfam" id="PF12028">
    <property type="entry name" value="DUF3515"/>
    <property type="match status" value="1"/>
</dbReference>